<accession>A0A4Q5GHV3</accession>
<dbReference type="EMBL" id="RCXQ01000003">
    <property type="protein sequence ID" value="RYT67834.1"/>
    <property type="molecule type" value="Genomic_DNA"/>
</dbReference>
<comment type="caution">
    <text evidence="5">The sequence shown here is derived from an EMBL/GenBank/DDBJ whole genome shotgun (WGS) entry which is preliminary data.</text>
</comment>
<dbReference type="AlphaFoldDB" id="A0A4Q5GHV3"/>
<dbReference type="SMART" id="SM00382">
    <property type="entry name" value="AAA"/>
    <property type="match status" value="1"/>
</dbReference>
<dbReference type="EC" id="5.6.2.3" evidence="3"/>
<dbReference type="InterPro" id="IPR006345">
    <property type="entry name" value="RecD2"/>
</dbReference>
<dbReference type="Gene3D" id="1.10.150.20">
    <property type="entry name" value="5' to 3' exonuclease, C-terminal subdomain"/>
    <property type="match status" value="1"/>
</dbReference>
<evidence type="ECO:0000256" key="2">
    <source>
        <dbReference type="ARBA" id="ARBA00022840"/>
    </source>
</evidence>
<keyword evidence="3" id="KW-0413">Isomerase</keyword>
<comment type="function">
    <text evidence="3">DNA-dependent ATPase and ATP-dependent 5'-3' DNA helicase. Has no activity on blunt DNA or DNA with 3'-overhangs, requires at least 10 bases of 5'-ssDNA for helicase activity.</text>
</comment>
<dbReference type="PANTHER" id="PTHR43788:SF6">
    <property type="entry name" value="DNA HELICASE B"/>
    <property type="match status" value="1"/>
</dbReference>
<dbReference type="PANTHER" id="PTHR43788">
    <property type="entry name" value="DNA2/NAM7 HELICASE FAMILY MEMBER"/>
    <property type="match status" value="1"/>
</dbReference>
<dbReference type="GO" id="GO:0009338">
    <property type="term" value="C:exodeoxyribonuclease V complex"/>
    <property type="evidence" value="ECO:0007669"/>
    <property type="project" value="TreeGrafter"/>
</dbReference>
<gene>
    <name evidence="3" type="primary">recD2</name>
    <name evidence="5" type="ORF">EAI82_04755</name>
</gene>
<dbReference type="CDD" id="cd18809">
    <property type="entry name" value="SF1_C_RecD"/>
    <property type="match status" value="1"/>
</dbReference>
<dbReference type="InterPro" id="IPR055446">
    <property type="entry name" value="RecD2_N_OB"/>
</dbReference>
<keyword evidence="3 5" id="KW-0347">Helicase</keyword>
<dbReference type="InterPro" id="IPR010994">
    <property type="entry name" value="RuvA_2-like"/>
</dbReference>
<keyword evidence="3" id="KW-0238">DNA-binding</keyword>
<dbReference type="GO" id="GO:0016887">
    <property type="term" value="F:ATP hydrolysis activity"/>
    <property type="evidence" value="ECO:0007669"/>
    <property type="project" value="RHEA"/>
</dbReference>
<feature type="domain" description="AAA+ ATPase" evidence="4">
    <location>
        <begin position="334"/>
        <end position="486"/>
    </location>
</feature>
<dbReference type="CDD" id="cd17933">
    <property type="entry name" value="DEXSc_RecD-like"/>
    <property type="match status" value="1"/>
</dbReference>
<evidence type="ECO:0000256" key="3">
    <source>
        <dbReference type="HAMAP-Rule" id="MF_01488"/>
    </source>
</evidence>
<dbReference type="Gene3D" id="3.40.50.300">
    <property type="entry name" value="P-loop containing nucleotide triphosphate hydrolases"/>
    <property type="match status" value="2"/>
</dbReference>
<dbReference type="Pfam" id="PF18335">
    <property type="entry name" value="SH3_13"/>
    <property type="match status" value="1"/>
</dbReference>
<dbReference type="NCBIfam" id="TIGR01448">
    <property type="entry name" value="recD_rel"/>
    <property type="match status" value="1"/>
</dbReference>
<dbReference type="HAMAP" id="MF_01488">
    <property type="entry name" value="RecD2"/>
    <property type="match status" value="1"/>
</dbReference>
<dbReference type="GO" id="GO:0006310">
    <property type="term" value="P:DNA recombination"/>
    <property type="evidence" value="ECO:0007669"/>
    <property type="project" value="InterPro"/>
</dbReference>
<dbReference type="SUPFAM" id="SSF52540">
    <property type="entry name" value="P-loop containing nucleoside triphosphate hydrolases"/>
    <property type="match status" value="1"/>
</dbReference>
<keyword evidence="1 3" id="KW-0547">Nucleotide-binding</keyword>
<dbReference type="InterPro" id="IPR003593">
    <property type="entry name" value="AAA+_ATPase"/>
</dbReference>
<evidence type="ECO:0000259" key="4">
    <source>
        <dbReference type="SMART" id="SM00382"/>
    </source>
</evidence>
<dbReference type="InterPro" id="IPR041451">
    <property type="entry name" value="RecD2_SH13"/>
</dbReference>
<dbReference type="GO" id="GO:0043139">
    <property type="term" value="F:5'-3' DNA helicase activity"/>
    <property type="evidence" value="ECO:0007669"/>
    <property type="project" value="UniProtKB-UniRule"/>
</dbReference>
<dbReference type="InterPro" id="IPR050534">
    <property type="entry name" value="Coronavir_polyprotein_1ab"/>
</dbReference>
<name>A0A4Q5GHV3_9FIRM</name>
<dbReference type="Gene3D" id="1.10.10.2220">
    <property type="match status" value="1"/>
</dbReference>
<comment type="similarity">
    <text evidence="3">Belongs to the RecD family. RecD2 subfamily.</text>
</comment>
<dbReference type="SUPFAM" id="SSF47781">
    <property type="entry name" value="RuvA domain 2-like"/>
    <property type="match status" value="1"/>
</dbReference>
<dbReference type="GO" id="GO:0017116">
    <property type="term" value="F:single-stranded DNA helicase activity"/>
    <property type="evidence" value="ECO:0007669"/>
    <property type="project" value="TreeGrafter"/>
</dbReference>
<organism evidence="5 6">
    <name type="scientific">Blautia obeum</name>
    <dbReference type="NCBI Taxonomy" id="40520"/>
    <lineage>
        <taxon>Bacteria</taxon>
        <taxon>Bacillati</taxon>
        <taxon>Bacillota</taxon>
        <taxon>Clostridia</taxon>
        <taxon>Lachnospirales</taxon>
        <taxon>Lachnospiraceae</taxon>
        <taxon>Blautia</taxon>
    </lineage>
</organism>
<reference evidence="5 6" key="1">
    <citation type="journal article" date="2019" name="Science, e1252229">
        <title>Invertible promoters mediate bacterial phase variation, antibiotic resistance, and host adaptation in the gut.</title>
        <authorList>
            <person name="Jiang X."/>
            <person name="Hall A.B."/>
            <person name="Arthur T.D."/>
            <person name="Plichta D.R."/>
            <person name="Covington C.T."/>
            <person name="Poyet M."/>
            <person name="Crothers J."/>
            <person name="Moses P.L."/>
            <person name="Tolonen A.C."/>
            <person name="Vlamakis H."/>
            <person name="Alm E.J."/>
            <person name="Xavier R.J."/>
        </authorList>
    </citation>
    <scope>NUCLEOTIDE SEQUENCE [LARGE SCALE GENOMIC DNA]</scope>
    <source>
        <strain evidence="6">af_0058</strain>
    </source>
</reference>
<dbReference type="InterPro" id="IPR027417">
    <property type="entry name" value="P-loop_NTPase"/>
</dbReference>
<keyword evidence="2 3" id="KW-0067">ATP-binding</keyword>
<evidence type="ECO:0000256" key="1">
    <source>
        <dbReference type="ARBA" id="ARBA00022741"/>
    </source>
</evidence>
<dbReference type="Pfam" id="PF14490">
    <property type="entry name" value="HHH_RecD2"/>
    <property type="match status" value="1"/>
</dbReference>
<proteinExistence type="inferred from homology"/>
<dbReference type="Pfam" id="PF13538">
    <property type="entry name" value="UvrD_C_2"/>
    <property type="match status" value="1"/>
</dbReference>
<feature type="binding site" evidence="3">
    <location>
        <begin position="345"/>
        <end position="349"/>
    </location>
    <ligand>
        <name>ATP</name>
        <dbReference type="ChEBI" id="CHEBI:30616"/>
    </ligand>
</feature>
<dbReference type="InterPro" id="IPR027785">
    <property type="entry name" value="UvrD-like_helicase_C"/>
</dbReference>
<keyword evidence="3" id="KW-0378">Hydrolase</keyword>
<dbReference type="GO" id="GO:0005524">
    <property type="term" value="F:ATP binding"/>
    <property type="evidence" value="ECO:0007669"/>
    <property type="project" value="UniProtKB-UniRule"/>
</dbReference>
<dbReference type="Pfam" id="PF23139">
    <property type="entry name" value="OB_YrrC"/>
    <property type="match status" value="1"/>
</dbReference>
<sequence length="742" mass="83872">MSESITGYIDHIIFRNEDNGYTVMVLKGVSEEDELTCVGSFPVVTQGASVELEGNFTQHPVYGKQFQAVRLTEKMPEDALAMERYLGSGAIKGIGAALAGRIVRHFGDDTFQIVENEPERLSEVKGISEKKAREIAMQIAEKSDMRKAMMFLQKYGISLNLGAKIYQKYGDSVYSVLQENPYRLADDISGVGFKIADEIAYRIGIHTDSDYRIKSGMVYTLLQATGEGHVYLPKDELFQRAAELLGVDSSYMEKHLVDLATDRKIVQKEQGDQILIYPAQYYYLELNTARMLRELDIFCPEDEKIVERRIVQIEKETGTVLDEMQKKAVQEAAGHGLLILTGGPGTGKTTTINAIIRYFEGEGAEIRLAAPTGRAAKRMTEATGYEAQTIHRLLELSGMPEDDREGQPIHFERNAENPLETDVIIIDEMSMVDIHLIHSLLMAVTAGTRLILVGDENQLPSVGPGNVLRDIIRSGQFPVVELKKIFRQASESDIVVNAHKINKGEQVEINNKSRDFFFLKRYDADIIIRVVIALIQEKLPKYVEAKPFEIQVLTPMRKGLLGVERLNQILQRYLNPPDASKKEKEIGQGLFREGDKVMQVRNNYQLEWEIRGRYGIPIEKGVGLFNGDTGIIKTINEFAETAEVEFEDGRWAEYSFKQLDELELAYAVTIHKSQGSEYPAVIIPLLSGPRMLMNRNLLYTAVTRARKCVTVVGSEETFRDMIRNEKQQRRYSSLDQRIQETE</sequence>
<dbReference type="GO" id="GO:0003677">
    <property type="term" value="F:DNA binding"/>
    <property type="evidence" value="ECO:0007669"/>
    <property type="project" value="UniProtKB-UniRule"/>
</dbReference>
<dbReference type="InterPro" id="IPR029493">
    <property type="entry name" value="RecD2-like_HHH"/>
</dbReference>
<dbReference type="Proteomes" id="UP000293506">
    <property type="component" value="Unassembled WGS sequence"/>
</dbReference>
<protein>
    <recommendedName>
        <fullName evidence="3">ATP-dependent RecD2 DNA helicase</fullName>
        <ecNumber evidence="3">5.6.2.3</ecNumber>
    </recommendedName>
    <alternativeName>
        <fullName evidence="3">DNA 5'-3' helicase subunit RecD2</fullName>
    </alternativeName>
</protein>
<dbReference type="Pfam" id="PF13245">
    <property type="entry name" value="AAA_19"/>
    <property type="match status" value="1"/>
</dbReference>
<comment type="catalytic activity">
    <reaction evidence="3">
        <text>ATP + H2O = ADP + phosphate + H(+)</text>
        <dbReference type="Rhea" id="RHEA:13065"/>
        <dbReference type="ChEBI" id="CHEBI:15377"/>
        <dbReference type="ChEBI" id="CHEBI:15378"/>
        <dbReference type="ChEBI" id="CHEBI:30616"/>
        <dbReference type="ChEBI" id="CHEBI:43474"/>
        <dbReference type="ChEBI" id="CHEBI:456216"/>
        <dbReference type="EC" id="5.6.2.3"/>
    </reaction>
</comment>
<dbReference type="RefSeq" id="WP_129795658.1">
    <property type="nucleotide sequence ID" value="NZ_RCXQ01000003.1"/>
</dbReference>
<evidence type="ECO:0000313" key="6">
    <source>
        <dbReference type="Proteomes" id="UP000293506"/>
    </source>
</evidence>
<dbReference type="Pfam" id="PF14520">
    <property type="entry name" value="HHH_5"/>
    <property type="match status" value="1"/>
</dbReference>
<evidence type="ECO:0000313" key="5">
    <source>
        <dbReference type="EMBL" id="RYT67834.1"/>
    </source>
</evidence>
<dbReference type="Gene3D" id="2.30.30.940">
    <property type="match status" value="1"/>
</dbReference>